<dbReference type="RefSeq" id="WP_094571768.1">
    <property type="nucleotide sequence ID" value="NZ_CP022743.1"/>
</dbReference>
<accession>A0A223P0K6</accession>
<dbReference type="Pfam" id="PF09836">
    <property type="entry name" value="DUF2063"/>
    <property type="match status" value="1"/>
</dbReference>
<dbReference type="KEGG" id="muc:MuYL_3731"/>
<dbReference type="AlphaFoldDB" id="A0A223P0K6"/>
<dbReference type="EMBL" id="CP022743">
    <property type="protein sequence ID" value="ASU35616.1"/>
    <property type="molecule type" value="Genomic_DNA"/>
</dbReference>
<keyword evidence="3" id="KW-1185">Reference proteome</keyword>
<dbReference type="Proteomes" id="UP000215002">
    <property type="component" value="Chromosome"/>
</dbReference>
<evidence type="ECO:0000259" key="1">
    <source>
        <dbReference type="Pfam" id="PF09836"/>
    </source>
</evidence>
<feature type="domain" description="Putative DNA-binding" evidence="1">
    <location>
        <begin position="28"/>
        <end position="113"/>
    </location>
</feature>
<protein>
    <recommendedName>
        <fullName evidence="1">Putative DNA-binding domain-containing protein</fullName>
    </recommendedName>
</protein>
<evidence type="ECO:0000313" key="3">
    <source>
        <dbReference type="Proteomes" id="UP000215002"/>
    </source>
</evidence>
<dbReference type="InterPro" id="IPR018640">
    <property type="entry name" value="DUF2063"/>
</dbReference>
<proteinExistence type="predicted"/>
<organism evidence="2 3">
    <name type="scientific">Mucilaginibacter xinganensis</name>
    <dbReference type="NCBI Taxonomy" id="1234841"/>
    <lineage>
        <taxon>Bacteria</taxon>
        <taxon>Pseudomonadati</taxon>
        <taxon>Bacteroidota</taxon>
        <taxon>Sphingobacteriia</taxon>
        <taxon>Sphingobacteriales</taxon>
        <taxon>Sphingobacteriaceae</taxon>
        <taxon>Mucilaginibacter</taxon>
    </lineage>
</organism>
<evidence type="ECO:0000313" key="2">
    <source>
        <dbReference type="EMBL" id="ASU35616.1"/>
    </source>
</evidence>
<dbReference type="OrthoDB" id="343356at2"/>
<dbReference type="InterPro" id="IPR044922">
    <property type="entry name" value="DUF2063_N_sf"/>
</dbReference>
<gene>
    <name evidence="2" type="ORF">MuYL_3731</name>
</gene>
<reference evidence="2 3" key="1">
    <citation type="submission" date="2017-08" db="EMBL/GenBank/DDBJ databases">
        <title>Complete genome sequence of Mucilaginibacter sp. strain BJC16-A31.</title>
        <authorList>
            <consortium name="Henan University of Science and Technology"/>
            <person name="You X."/>
        </authorList>
    </citation>
    <scope>NUCLEOTIDE SEQUENCE [LARGE SCALE GENOMIC DNA]</scope>
    <source>
        <strain evidence="2 3">BJC16-A31</strain>
    </source>
</reference>
<dbReference type="Gene3D" id="1.10.150.690">
    <property type="entry name" value="DUF2063"/>
    <property type="match status" value="1"/>
</dbReference>
<sequence>MNSNNAFSLTELQNWMQGMLVHHIPVDNSNTEQVVAIENVVNASQRLSAVRHLDIYRYSYIARLRACMHSQFSALAFALGNELFELFADQYLDTYPSHSYTLNTLGENFATFLQETRPDAGLEQKENWPDFMIELAGFEYALSVIFDEPSANNNTIATIDTADDLLTLTPVLHLFQHQFPICSYYLQFSQGALPELPFPEESYCAVTRHNFKLGLFTIRGAQYCFLKSMQGGNTVDGAMNYLVKTFNFQRAGIDSIWPEWKRSFIEAGFFEQRQ</sequence>
<name>A0A223P0K6_9SPHI</name>